<dbReference type="Gene3D" id="1.10.150.240">
    <property type="entry name" value="Putative phosphatase, domain 2"/>
    <property type="match status" value="1"/>
</dbReference>
<evidence type="ECO:0000256" key="1">
    <source>
        <dbReference type="ARBA" id="ARBA00010838"/>
    </source>
</evidence>
<dbReference type="PANTHER" id="PTHR10353:SF36">
    <property type="entry name" value="LP05116P"/>
    <property type="match status" value="1"/>
</dbReference>
<dbReference type="GO" id="GO:0005975">
    <property type="term" value="P:carbohydrate metabolic process"/>
    <property type="evidence" value="ECO:0007669"/>
    <property type="project" value="InterPro"/>
</dbReference>
<dbReference type="Gene3D" id="3.40.50.1000">
    <property type="entry name" value="HAD superfamily/HAD-like"/>
    <property type="match status" value="1"/>
</dbReference>
<dbReference type="PANTHER" id="PTHR10353">
    <property type="entry name" value="GLYCOSYL HYDROLASE"/>
    <property type="match status" value="1"/>
</dbReference>
<protein>
    <submittedName>
        <fullName evidence="5">Beta-glucosidase 1B</fullName>
    </submittedName>
</protein>
<dbReference type="InterPro" id="IPR023198">
    <property type="entry name" value="PGP-like_dom2"/>
</dbReference>
<reference evidence="6" key="1">
    <citation type="submission" date="2012-09" db="EMBL/GenBank/DDBJ databases">
        <title>Genome sequencing and comparative transcriptomics of race 1 and race 4 of banana pathogen: Fusarium oxysporum f. sp. cubense.</title>
        <authorList>
            <person name="Fang X."/>
            <person name="Huang J."/>
        </authorList>
    </citation>
    <scope>NUCLEOTIDE SEQUENCE [LARGE SCALE GENOMIC DNA]</scope>
    <source>
        <strain evidence="6">race 4</strain>
    </source>
</reference>
<proteinExistence type="inferred from homology"/>
<dbReference type="AlphaFoldDB" id="N1S5G3"/>
<dbReference type="PRINTS" id="PR00131">
    <property type="entry name" value="GLHYDRLASE1"/>
</dbReference>
<dbReference type="HOGENOM" id="CLU_001859_1_2_1"/>
<gene>
    <name evidence="5" type="ORF">FOC4_g10002036</name>
</gene>
<organism evidence="5 6">
    <name type="scientific">Fusarium oxysporum f. sp. cubense (strain race 4)</name>
    <name type="common">Panama disease fungus</name>
    <dbReference type="NCBI Taxonomy" id="2502994"/>
    <lineage>
        <taxon>Eukaryota</taxon>
        <taxon>Fungi</taxon>
        <taxon>Dikarya</taxon>
        <taxon>Ascomycota</taxon>
        <taxon>Pezizomycotina</taxon>
        <taxon>Sordariomycetes</taxon>
        <taxon>Hypocreomycetidae</taxon>
        <taxon>Hypocreales</taxon>
        <taxon>Nectriaceae</taxon>
        <taxon>Fusarium</taxon>
        <taxon>Fusarium oxysporum species complex</taxon>
    </lineage>
</organism>
<keyword evidence="6" id="KW-1185">Reference proteome</keyword>
<keyword evidence="2" id="KW-0378">Hydrolase</keyword>
<dbReference type="STRING" id="1229665.N1S5G3"/>
<dbReference type="SUPFAM" id="SSF51445">
    <property type="entry name" value="(Trans)glycosidases"/>
    <property type="match status" value="1"/>
</dbReference>
<sequence length="596" mass="67950">MQTTSKHIVFDIVGTIVTYDSILDALETRLGDRLRAEGVKPTMLCYMWFEISERVYTYLSITGQYHRFFDVFCSIFYRMLWIGGIKEPRSFAADEDLAYIVGHFKDLPLREGAAECLQLLRDAGFTVWGFTAGDTEQVRGYFLNNGIDMPLENFVSCDDTGVGKPALDAYKPLLDQLGSDEKWFAAAHMWDASSAKKAGPRVIPCGGRHDPVNEKGLQHYVKFVDDLLAAGIQPMVTLYQWDLPQALHERYGGPLCKSEFVADFAHYARTVFKALSPKVKIWMTFTEPWIISTFGYNRGVFAPGRSSDRSKDPEGDSSRECWIVGHNILLAHALAVKIYREEFKHSSGGEIGITLSSDWAYPFNPDDEKDQIACSRFIDFFLGWFADPIYRGYYPESMREQLSDRLPVWMAEEINLVKGSNDFFALDYYSSTFVKHKDSPPSADDFMGNTELTWENGKGETVGRESGLYYMRSNPQGLRHLLNWIHDKYSPKVYIMENGTSIKGENDVPVDEIVEDTFRCDFYRSHIESVVRASVEDGVDIKGYMAWSLLDNFEWAEGYRTRFGVTFVDFANNQKRYPKKSAQVLGELFARHISGA</sequence>
<reference evidence="6" key="2">
    <citation type="journal article" date="2014" name="PLoS ONE">
        <title>Genome and Transcriptome Analysis of the Fungal Pathogen Fusarium oxysporum f. sp. cubense Causing Banana Vascular Wilt Disease.</title>
        <authorList>
            <person name="Guo L."/>
            <person name="Han L."/>
            <person name="Yang L."/>
            <person name="Zeng H."/>
            <person name="Fan D."/>
            <person name="Zhu Y."/>
            <person name="Feng Y."/>
            <person name="Wang G."/>
            <person name="Peng C."/>
            <person name="Jiang X."/>
            <person name="Zhou D."/>
            <person name="Ni P."/>
            <person name="Liang C."/>
            <person name="Liu L."/>
            <person name="Wang J."/>
            <person name="Mao C."/>
            <person name="Fang X."/>
            <person name="Peng M."/>
            <person name="Huang J."/>
        </authorList>
    </citation>
    <scope>NUCLEOTIDE SEQUENCE [LARGE SCALE GENOMIC DNA]</scope>
    <source>
        <strain evidence="6">race 4</strain>
    </source>
</reference>
<dbReference type="Pfam" id="PF00702">
    <property type="entry name" value="Hydrolase"/>
    <property type="match status" value="1"/>
</dbReference>
<dbReference type="InterPro" id="IPR023214">
    <property type="entry name" value="HAD_sf"/>
</dbReference>
<comment type="similarity">
    <text evidence="1 4">Belongs to the glycosyl hydrolase 1 family.</text>
</comment>
<dbReference type="InterPro" id="IPR036412">
    <property type="entry name" value="HAD-like_sf"/>
</dbReference>
<dbReference type="GO" id="GO:0008422">
    <property type="term" value="F:beta-glucosidase activity"/>
    <property type="evidence" value="ECO:0007669"/>
    <property type="project" value="TreeGrafter"/>
</dbReference>
<accession>N1S5G3</accession>
<evidence type="ECO:0000313" key="6">
    <source>
        <dbReference type="Proteomes" id="UP000016929"/>
    </source>
</evidence>
<dbReference type="Proteomes" id="UP000016929">
    <property type="component" value="Unassembled WGS sequence"/>
</dbReference>
<dbReference type="Gene3D" id="3.20.20.80">
    <property type="entry name" value="Glycosidases"/>
    <property type="match status" value="1"/>
</dbReference>
<evidence type="ECO:0000256" key="3">
    <source>
        <dbReference type="ARBA" id="ARBA00023295"/>
    </source>
</evidence>
<evidence type="ECO:0000256" key="2">
    <source>
        <dbReference type="ARBA" id="ARBA00022801"/>
    </source>
</evidence>
<evidence type="ECO:0000256" key="4">
    <source>
        <dbReference type="RuleBase" id="RU003690"/>
    </source>
</evidence>
<dbReference type="InterPro" id="IPR001360">
    <property type="entry name" value="Glyco_hydro_1"/>
</dbReference>
<dbReference type="EMBL" id="KB726218">
    <property type="protein sequence ID" value="EMT74078.1"/>
    <property type="molecule type" value="Genomic_DNA"/>
</dbReference>
<evidence type="ECO:0000313" key="5">
    <source>
        <dbReference type="EMBL" id="EMT74078.1"/>
    </source>
</evidence>
<dbReference type="SUPFAM" id="SSF56784">
    <property type="entry name" value="HAD-like"/>
    <property type="match status" value="1"/>
</dbReference>
<dbReference type="OrthoDB" id="65569at2759"/>
<name>N1S5G3_FUSC4</name>
<dbReference type="Pfam" id="PF00232">
    <property type="entry name" value="Glyco_hydro_1"/>
    <property type="match status" value="1"/>
</dbReference>
<keyword evidence="3" id="KW-0326">Glycosidase</keyword>
<dbReference type="InterPro" id="IPR017853">
    <property type="entry name" value="GH"/>
</dbReference>